<comment type="subcellular location">
    <subcellularLocation>
        <location evidence="11">Cytoplasm</location>
    </subcellularLocation>
</comment>
<accession>A0A345DDY3</accession>
<dbReference type="Proteomes" id="UP000252182">
    <property type="component" value="Chromosome"/>
</dbReference>
<evidence type="ECO:0000313" key="13">
    <source>
        <dbReference type="Proteomes" id="UP000252182"/>
    </source>
</evidence>
<comment type="function">
    <text evidence="11">Catalyzes the specific phosphorylation of the 3-hydroxyl group of shikimic acid using ATP as a cosubstrate.</text>
</comment>
<dbReference type="PROSITE" id="PS01128">
    <property type="entry name" value="SHIKIMATE_KINASE"/>
    <property type="match status" value="1"/>
</dbReference>
<dbReference type="InterPro" id="IPR023000">
    <property type="entry name" value="Shikimate_kinase_CS"/>
</dbReference>
<dbReference type="CDD" id="cd00464">
    <property type="entry name" value="SK"/>
    <property type="match status" value="1"/>
</dbReference>
<dbReference type="GO" id="GO:0000287">
    <property type="term" value="F:magnesium ion binding"/>
    <property type="evidence" value="ECO:0007669"/>
    <property type="project" value="UniProtKB-UniRule"/>
</dbReference>
<evidence type="ECO:0000256" key="4">
    <source>
        <dbReference type="ARBA" id="ARBA00022605"/>
    </source>
</evidence>
<comment type="similarity">
    <text evidence="2 11">Belongs to the shikimate kinase family.</text>
</comment>
<dbReference type="EC" id="2.7.1.71" evidence="3 11"/>
<dbReference type="EMBL" id="CP031124">
    <property type="protein sequence ID" value="AXF86571.1"/>
    <property type="molecule type" value="Genomic_DNA"/>
</dbReference>
<comment type="caution">
    <text evidence="11">Lacks conserved residue(s) required for the propagation of feature annotation.</text>
</comment>
<evidence type="ECO:0000256" key="2">
    <source>
        <dbReference type="ARBA" id="ARBA00006997"/>
    </source>
</evidence>
<protein>
    <recommendedName>
        <fullName evidence="3 11">Shikimate kinase</fullName>
        <shortName evidence="11">SK</shortName>
        <ecNumber evidence="3 11">2.7.1.71</ecNumber>
    </recommendedName>
</protein>
<comment type="catalytic activity">
    <reaction evidence="10 11">
        <text>shikimate + ATP = 3-phosphoshikimate + ADP + H(+)</text>
        <dbReference type="Rhea" id="RHEA:13121"/>
        <dbReference type="ChEBI" id="CHEBI:15378"/>
        <dbReference type="ChEBI" id="CHEBI:30616"/>
        <dbReference type="ChEBI" id="CHEBI:36208"/>
        <dbReference type="ChEBI" id="CHEBI:145989"/>
        <dbReference type="ChEBI" id="CHEBI:456216"/>
        <dbReference type="EC" id="2.7.1.71"/>
    </reaction>
</comment>
<name>A0A345DDY3_9BURK</name>
<dbReference type="PANTHER" id="PTHR21087">
    <property type="entry name" value="SHIKIMATE KINASE"/>
    <property type="match status" value="1"/>
</dbReference>
<keyword evidence="5 11" id="KW-0808">Transferase</keyword>
<keyword evidence="11" id="KW-0479">Metal-binding</keyword>
<gene>
    <name evidence="11 12" type="primary">aroK</name>
    <name evidence="12" type="ORF">DTO96_102326</name>
</gene>
<dbReference type="HAMAP" id="MF_00109">
    <property type="entry name" value="Shikimate_kinase"/>
    <property type="match status" value="1"/>
</dbReference>
<keyword evidence="4 11" id="KW-0028">Amino-acid biosynthesis</keyword>
<sequence>MSKKRIHSSLPITAAQQALFADVPNISLVGLMGSGKSTVGRILANTLKRPYFDSDEEIVSRTGASVPTIFEIEGEAGFREREAKMIRELSEKQQVVISTGGGAVLREDNRAALKAGGLVVYLSTTPERLLVRTRYDRNRPLLQNPDPLGTLKKMHEFRHPIYSQMADIIVTTGSGQVSQVAMHIIEAISKKIAKDQGLT</sequence>
<evidence type="ECO:0000256" key="1">
    <source>
        <dbReference type="ARBA" id="ARBA00004842"/>
    </source>
</evidence>
<feature type="binding site" evidence="11">
    <location>
        <begin position="33"/>
        <end position="38"/>
    </location>
    <ligand>
        <name>ATP</name>
        <dbReference type="ChEBI" id="CHEBI:30616"/>
    </ligand>
</feature>
<evidence type="ECO:0000256" key="11">
    <source>
        <dbReference type="HAMAP-Rule" id="MF_00109"/>
    </source>
</evidence>
<dbReference type="GO" id="GO:0005524">
    <property type="term" value="F:ATP binding"/>
    <property type="evidence" value="ECO:0007669"/>
    <property type="project" value="UniProtKB-UniRule"/>
</dbReference>
<dbReference type="GO" id="GO:0005829">
    <property type="term" value="C:cytosol"/>
    <property type="evidence" value="ECO:0007669"/>
    <property type="project" value="TreeGrafter"/>
</dbReference>
<dbReference type="Pfam" id="PF01202">
    <property type="entry name" value="SKI"/>
    <property type="match status" value="1"/>
</dbReference>
<evidence type="ECO:0000256" key="9">
    <source>
        <dbReference type="ARBA" id="ARBA00023141"/>
    </source>
</evidence>
<keyword evidence="11" id="KW-0460">Magnesium</keyword>
<keyword evidence="13" id="KW-1185">Reference proteome</keyword>
<reference evidence="13" key="1">
    <citation type="submission" date="2018-07" db="EMBL/GenBank/DDBJ databases">
        <authorList>
            <person name="Kim H."/>
        </authorList>
    </citation>
    <scope>NUCLEOTIDE SEQUENCE [LARGE SCALE GENOMIC DNA]</scope>
    <source>
        <strain evidence="13">F02</strain>
    </source>
</reference>
<dbReference type="UniPathway" id="UPA00053">
    <property type="reaction ID" value="UER00088"/>
</dbReference>
<evidence type="ECO:0000256" key="8">
    <source>
        <dbReference type="ARBA" id="ARBA00022840"/>
    </source>
</evidence>
<dbReference type="InterPro" id="IPR000623">
    <property type="entry name" value="Shikimate_kinase/TSH1"/>
</dbReference>
<feature type="binding site" evidence="11">
    <location>
        <position position="158"/>
    </location>
    <ligand>
        <name>substrate</name>
    </ligand>
</feature>
<keyword evidence="7 11" id="KW-0418">Kinase</keyword>
<feature type="binding site" evidence="11">
    <location>
        <position position="55"/>
    </location>
    <ligand>
        <name>substrate</name>
    </ligand>
</feature>
<dbReference type="AlphaFoldDB" id="A0A345DDY3"/>
<evidence type="ECO:0000256" key="3">
    <source>
        <dbReference type="ARBA" id="ARBA00012154"/>
    </source>
</evidence>
<dbReference type="RefSeq" id="WP_114563629.1">
    <property type="nucleotide sequence ID" value="NZ_CP031124.1"/>
</dbReference>
<dbReference type="GO" id="GO:0008652">
    <property type="term" value="P:amino acid biosynthetic process"/>
    <property type="evidence" value="ECO:0007669"/>
    <property type="project" value="UniProtKB-KW"/>
</dbReference>
<keyword evidence="8 11" id="KW-0067">ATP-binding</keyword>
<organism evidence="12 13">
    <name type="scientific">Ephemeroptericola cinctiostellae</name>
    <dbReference type="NCBI Taxonomy" id="2268024"/>
    <lineage>
        <taxon>Bacteria</taxon>
        <taxon>Pseudomonadati</taxon>
        <taxon>Pseudomonadota</taxon>
        <taxon>Betaproteobacteria</taxon>
        <taxon>Burkholderiales</taxon>
        <taxon>Burkholderiaceae</taxon>
        <taxon>Ephemeroptericola</taxon>
    </lineage>
</organism>
<feature type="binding site" evidence="11">
    <location>
        <position position="101"/>
    </location>
    <ligand>
        <name>substrate</name>
    </ligand>
</feature>
<feature type="binding site" evidence="11">
    <location>
        <position position="79"/>
    </location>
    <ligand>
        <name>substrate</name>
    </ligand>
</feature>
<dbReference type="PANTHER" id="PTHR21087:SF16">
    <property type="entry name" value="SHIKIMATE KINASE 1, CHLOROPLASTIC"/>
    <property type="match status" value="1"/>
</dbReference>
<dbReference type="OrthoDB" id="9800332at2"/>
<evidence type="ECO:0000256" key="6">
    <source>
        <dbReference type="ARBA" id="ARBA00022741"/>
    </source>
</evidence>
<evidence type="ECO:0000256" key="10">
    <source>
        <dbReference type="ARBA" id="ARBA00048567"/>
    </source>
</evidence>
<evidence type="ECO:0000256" key="7">
    <source>
        <dbReference type="ARBA" id="ARBA00022777"/>
    </source>
</evidence>
<evidence type="ECO:0000313" key="12">
    <source>
        <dbReference type="EMBL" id="AXF86571.1"/>
    </source>
</evidence>
<dbReference type="PRINTS" id="PR01100">
    <property type="entry name" value="SHIKIMTKNASE"/>
</dbReference>
<comment type="pathway">
    <text evidence="1 11">Metabolic intermediate biosynthesis; chorismate biosynthesis; chorismate from D-erythrose 4-phosphate and phosphoenolpyruvate: step 5/7.</text>
</comment>
<keyword evidence="11" id="KW-0963">Cytoplasm</keyword>
<dbReference type="GO" id="GO:0004765">
    <property type="term" value="F:shikimate kinase activity"/>
    <property type="evidence" value="ECO:0007669"/>
    <property type="project" value="UniProtKB-UniRule"/>
</dbReference>
<dbReference type="KEGG" id="hyf:DTO96_102326"/>
<evidence type="ECO:0000256" key="5">
    <source>
        <dbReference type="ARBA" id="ARBA00022679"/>
    </source>
</evidence>
<dbReference type="GO" id="GO:0009073">
    <property type="term" value="P:aromatic amino acid family biosynthetic process"/>
    <property type="evidence" value="ECO:0007669"/>
    <property type="project" value="UniProtKB-KW"/>
</dbReference>
<feature type="binding site" evidence="11">
    <location>
        <position position="139"/>
    </location>
    <ligand>
        <name>ATP</name>
        <dbReference type="ChEBI" id="CHEBI:30616"/>
    </ligand>
</feature>
<keyword evidence="6 11" id="KW-0547">Nucleotide-binding</keyword>
<comment type="cofactor">
    <cofactor evidence="11">
        <name>Mg(2+)</name>
        <dbReference type="ChEBI" id="CHEBI:18420"/>
    </cofactor>
    <text evidence="11">Binds 1 Mg(2+) ion per subunit.</text>
</comment>
<dbReference type="InterPro" id="IPR031322">
    <property type="entry name" value="Shikimate/glucono_kinase"/>
</dbReference>
<dbReference type="Gene3D" id="3.40.50.300">
    <property type="entry name" value="P-loop containing nucleotide triphosphate hydrolases"/>
    <property type="match status" value="1"/>
</dbReference>
<keyword evidence="9 11" id="KW-0057">Aromatic amino acid biosynthesis</keyword>
<feature type="binding site" evidence="11">
    <location>
        <position position="37"/>
    </location>
    <ligand>
        <name>Mg(2+)</name>
        <dbReference type="ChEBI" id="CHEBI:18420"/>
    </ligand>
</feature>
<comment type="subunit">
    <text evidence="11">Monomer.</text>
</comment>
<dbReference type="GO" id="GO:0009423">
    <property type="term" value="P:chorismate biosynthetic process"/>
    <property type="evidence" value="ECO:0007669"/>
    <property type="project" value="UniProtKB-UniRule"/>
</dbReference>
<proteinExistence type="inferred from homology"/>
<dbReference type="SUPFAM" id="SSF52540">
    <property type="entry name" value="P-loop containing nucleoside triphosphate hydrolases"/>
    <property type="match status" value="1"/>
</dbReference>
<dbReference type="InterPro" id="IPR027417">
    <property type="entry name" value="P-loop_NTPase"/>
</dbReference>